<feature type="transmembrane region" description="Helical" evidence="1">
    <location>
        <begin position="26"/>
        <end position="52"/>
    </location>
</feature>
<name>A0A6A5GL00_CAERE</name>
<dbReference type="CTD" id="78777358"/>
<keyword evidence="1" id="KW-0472">Membrane</keyword>
<accession>A0A6A5GL00</accession>
<sequence>MKKIIIKFILFPDELAGPSMLSPEVVASPIAGTPIISAYLLVGGIVALLILIAQKTKRSLIVPQISSIFLQNPTTLSFLRKNCLKNDFESSELSLHHCQVDLSEVECLKPSAVDNPSFNELFFLLQTKQIKSMRTSPRNDPPKNAPKNIPIGNEAVCVVAAAVVVVVVRRVVGKRKEAPALQIETEKWVDRCLITMTTRTSLCIIAKNHMSIAHIRVTESG</sequence>
<protein>
    <submittedName>
        <fullName evidence="2">Uncharacterized protein</fullName>
    </submittedName>
</protein>
<dbReference type="RefSeq" id="XP_053583471.1">
    <property type="nucleotide sequence ID" value="XM_053734558.1"/>
</dbReference>
<dbReference type="EMBL" id="WUAV01000005">
    <property type="protein sequence ID" value="KAF1755323.1"/>
    <property type="molecule type" value="Genomic_DNA"/>
</dbReference>
<dbReference type="AlphaFoldDB" id="A0A6A5GL00"/>
<keyword evidence="1" id="KW-0812">Transmembrane</keyword>
<dbReference type="GeneID" id="78777358"/>
<proteinExistence type="predicted"/>
<dbReference type="Proteomes" id="UP000483820">
    <property type="component" value="Chromosome V"/>
</dbReference>
<keyword evidence="1" id="KW-1133">Transmembrane helix</keyword>
<evidence type="ECO:0000313" key="3">
    <source>
        <dbReference type="Proteomes" id="UP000483820"/>
    </source>
</evidence>
<dbReference type="KEGG" id="crq:GCK72_021892"/>
<gene>
    <name evidence="2" type="ORF">GCK72_021892</name>
</gene>
<evidence type="ECO:0000256" key="1">
    <source>
        <dbReference type="SAM" id="Phobius"/>
    </source>
</evidence>
<reference evidence="2 3" key="1">
    <citation type="submission" date="2019-12" db="EMBL/GenBank/DDBJ databases">
        <title>Chromosome-level assembly of the Caenorhabditis remanei genome.</title>
        <authorList>
            <person name="Teterina A.A."/>
            <person name="Willis J.H."/>
            <person name="Phillips P.C."/>
        </authorList>
    </citation>
    <scope>NUCLEOTIDE SEQUENCE [LARGE SCALE GENOMIC DNA]</scope>
    <source>
        <strain evidence="2 3">PX506</strain>
        <tissue evidence="2">Whole organism</tissue>
    </source>
</reference>
<organism evidence="2 3">
    <name type="scientific">Caenorhabditis remanei</name>
    <name type="common">Caenorhabditis vulgaris</name>
    <dbReference type="NCBI Taxonomy" id="31234"/>
    <lineage>
        <taxon>Eukaryota</taxon>
        <taxon>Metazoa</taxon>
        <taxon>Ecdysozoa</taxon>
        <taxon>Nematoda</taxon>
        <taxon>Chromadorea</taxon>
        <taxon>Rhabditida</taxon>
        <taxon>Rhabditina</taxon>
        <taxon>Rhabditomorpha</taxon>
        <taxon>Rhabditoidea</taxon>
        <taxon>Rhabditidae</taxon>
        <taxon>Peloderinae</taxon>
        <taxon>Caenorhabditis</taxon>
    </lineage>
</organism>
<evidence type="ECO:0000313" key="2">
    <source>
        <dbReference type="EMBL" id="KAF1755323.1"/>
    </source>
</evidence>
<comment type="caution">
    <text evidence="2">The sequence shown here is derived from an EMBL/GenBank/DDBJ whole genome shotgun (WGS) entry which is preliminary data.</text>
</comment>